<keyword evidence="1" id="KW-0472">Membrane</keyword>
<dbReference type="GO" id="GO:0016989">
    <property type="term" value="F:sigma factor antagonist activity"/>
    <property type="evidence" value="ECO:0007669"/>
    <property type="project" value="TreeGrafter"/>
</dbReference>
<feature type="domain" description="Protein FecR C-terminal" evidence="3">
    <location>
        <begin position="235"/>
        <end position="299"/>
    </location>
</feature>
<dbReference type="PANTHER" id="PTHR30273">
    <property type="entry name" value="PERIPLASMIC SIGNAL SENSOR AND SIGMA FACTOR ACTIVATOR FECR-RELATED"/>
    <property type="match status" value="1"/>
</dbReference>
<dbReference type="Pfam" id="PF16344">
    <property type="entry name" value="FecR_C"/>
    <property type="match status" value="1"/>
</dbReference>
<evidence type="ECO:0000313" key="4">
    <source>
        <dbReference type="EMBL" id="SFS40294.1"/>
    </source>
</evidence>
<keyword evidence="1" id="KW-0812">Transmembrane</keyword>
<feature type="domain" description="FecR protein" evidence="2">
    <location>
        <begin position="102"/>
        <end position="192"/>
    </location>
</feature>
<dbReference type="Pfam" id="PF04773">
    <property type="entry name" value="FecR"/>
    <property type="match status" value="1"/>
</dbReference>
<dbReference type="EMBL" id="FOZP01000002">
    <property type="protein sequence ID" value="SFS40294.1"/>
    <property type="molecule type" value="Genomic_DNA"/>
</dbReference>
<evidence type="ECO:0000259" key="2">
    <source>
        <dbReference type="Pfam" id="PF04773"/>
    </source>
</evidence>
<dbReference type="InterPro" id="IPR012373">
    <property type="entry name" value="Ferrdict_sens_TM"/>
</dbReference>
<feature type="transmembrane region" description="Helical" evidence="1">
    <location>
        <begin position="77"/>
        <end position="96"/>
    </location>
</feature>
<sequence>MKNSKNISKWLNNEMSEEEFSAFQTTDDYTLYKDIVETGSKIKLTSINEEVALKDFKARIKTRTKKKPQVISLKNNFIFKVAASIALLVAVSYFLLNNSQTTLKTNYAENKSFTLPDESIVDLNAVSTITYAKSFLKNRELELEGEAYFKVKKGSSFTVNTSQGSVQVLGTKFNVKNREKAFNVFCYEGRVEVKHGTDKIILTKGEGVQLVNNNKLIKINNTSLNEPLWLNNESYFNQEIYDEVLAEFERQFNVKIITNNIDTGELFTGGFNNNNLETALKSITLPFNINYQIKDNEIVLSK</sequence>
<dbReference type="RefSeq" id="WP_090223497.1">
    <property type="nucleotide sequence ID" value="NZ_FOZP01000002.1"/>
</dbReference>
<proteinExistence type="predicted"/>
<protein>
    <submittedName>
        <fullName evidence="4">FecR family protein</fullName>
    </submittedName>
</protein>
<evidence type="ECO:0000313" key="5">
    <source>
        <dbReference type="Proteomes" id="UP000199312"/>
    </source>
</evidence>
<dbReference type="InterPro" id="IPR032508">
    <property type="entry name" value="FecR_C"/>
</dbReference>
<dbReference type="InterPro" id="IPR006860">
    <property type="entry name" value="FecR"/>
</dbReference>
<gene>
    <name evidence="4" type="ORF">SAMN04488006_1095</name>
</gene>
<dbReference type="STRING" id="593133.SAMN04488006_1095"/>
<accession>A0A1I6PJA4</accession>
<dbReference type="OrthoDB" id="1097347at2"/>
<organism evidence="4 5">
    <name type="scientific">Lutibacter maritimus</name>
    <dbReference type="NCBI Taxonomy" id="593133"/>
    <lineage>
        <taxon>Bacteria</taxon>
        <taxon>Pseudomonadati</taxon>
        <taxon>Bacteroidota</taxon>
        <taxon>Flavobacteriia</taxon>
        <taxon>Flavobacteriales</taxon>
        <taxon>Flavobacteriaceae</taxon>
        <taxon>Lutibacter</taxon>
    </lineage>
</organism>
<evidence type="ECO:0000256" key="1">
    <source>
        <dbReference type="SAM" id="Phobius"/>
    </source>
</evidence>
<keyword evidence="5" id="KW-1185">Reference proteome</keyword>
<dbReference type="PIRSF" id="PIRSF018266">
    <property type="entry name" value="FecR"/>
    <property type="match status" value="1"/>
</dbReference>
<dbReference type="Proteomes" id="UP000199312">
    <property type="component" value="Unassembled WGS sequence"/>
</dbReference>
<reference evidence="5" key="1">
    <citation type="submission" date="2016-10" db="EMBL/GenBank/DDBJ databases">
        <authorList>
            <person name="Varghese N."/>
            <person name="Submissions S."/>
        </authorList>
    </citation>
    <scope>NUCLEOTIDE SEQUENCE [LARGE SCALE GENOMIC DNA]</scope>
    <source>
        <strain evidence="5">DSM 24450</strain>
    </source>
</reference>
<dbReference type="Gene3D" id="3.55.50.30">
    <property type="match status" value="1"/>
</dbReference>
<dbReference type="PANTHER" id="PTHR30273:SF2">
    <property type="entry name" value="PROTEIN FECR"/>
    <property type="match status" value="1"/>
</dbReference>
<name>A0A1I6PJA4_9FLAO</name>
<keyword evidence="1" id="KW-1133">Transmembrane helix</keyword>
<evidence type="ECO:0000259" key="3">
    <source>
        <dbReference type="Pfam" id="PF16344"/>
    </source>
</evidence>
<dbReference type="Gene3D" id="2.60.120.1440">
    <property type="match status" value="1"/>
</dbReference>
<dbReference type="AlphaFoldDB" id="A0A1I6PJA4"/>